<evidence type="ECO:0000256" key="4">
    <source>
        <dbReference type="ARBA" id="ARBA00022723"/>
    </source>
</evidence>
<keyword evidence="5 8" id="KW-0560">Oxidoreductase</keyword>
<dbReference type="InterPro" id="IPR006638">
    <property type="entry name" value="Elp3/MiaA/NifB-like_rSAM"/>
</dbReference>
<keyword evidence="10" id="KW-0670">Pyruvate</keyword>
<dbReference type="GO" id="GO:0016829">
    <property type="term" value="F:lyase activity"/>
    <property type="evidence" value="ECO:0007669"/>
    <property type="project" value="UniProtKB-KW"/>
</dbReference>
<organism evidence="10 11">
    <name type="scientific">Oceanivirga miroungae</name>
    <dbReference type="NCBI Taxonomy" id="1130046"/>
    <lineage>
        <taxon>Bacteria</taxon>
        <taxon>Fusobacteriati</taxon>
        <taxon>Fusobacteriota</taxon>
        <taxon>Fusobacteriia</taxon>
        <taxon>Fusobacteriales</taxon>
        <taxon>Leptotrichiaceae</taxon>
        <taxon>Oceanivirga</taxon>
    </lineage>
</organism>
<evidence type="ECO:0000256" key="8">
    <source>
        <dbReference type="RuleBase" id="RU362053"/>
    </source>
</evidence>
<dbReference type="InterPro" id="IPR034457">
    <property type="entry name" value="Organic_radical-activating"/>
</dbReference>
<dbReference type="SMART" id="SM00729">
    <property type="entry name" value="Elp3"/>
    <property type="match status" value="1"/>
</dbReference>
<dbReference type="CDD" id="cd01335">
    <property type="entry name" value="Radical_SAM"/>
    <property type="match status" value="1"/>
</dbReference>
<dbReference type="SUPFAM" id="SSF102114">
    <property type="entry name" value="Radical SAM enzymes"/>
    <property type="match status" value="1"/>
</dbReference>
<dbReference type="Proteomes" id="UP000419017">
    <property type="component" value="Unassembled WGS sequence"/>
</dbReference>
<comment type="subcellular location">
    <subcellularLocation>
        <location evidence="8">Cytoplasm</location>
    </subcellularLocation>
</comment>
<proteinExistence type="inferred from homology"/>
<dbReference type="PROSITE" id="PS01087">
    <property type="entry name" value="RADICAL_ACTIVATING"/>
    <property type="match status" value="1"/>
</dbReference>
<dbReference type="AlphaFoldDB" id="A0A6I8M8F9"/>
<dbReference type="EC" id="1.97.1.4" evidence="8"/>
<dbReference type="InterPro" id="IPR007197">
    <property type="entry name" value="rSAM"/>
</dbReference>
<dbReference type="Gene3D" id="3.20.20.70">
    <property type="entry name" value="Aldolase class I"/>
    <property type="match status" value="1"/>
</dbReference>
<accession>A0A6I8M8F9</accession>
<evidence type="ECO:0000256" key="1">
    <source>
        <dbReference type="ARBA" id="ARBA00009777"/>
    </source>
</evidence>
<keyword evidence="6 8" id="KW-0408">Iron</keyword>
<reference evidence="10 11" key="1">
    <citation type="submission" date="2019-10" db="EMBL/GenBank/DDBJ databases">
        <authorList>
            <person name="Blom J."/>
        </authorList>
    </citation>
    <scope>NUCLEOTIDE SEQUENCE [LARGE SCALE GENOMIC DNA]</scope>
    <source>
        <strain evidence="10 11">ES3154-GLU</strain>
    </source>
</reference>
<gene>
    <name evidence="10" type="ORF">OMES3154_01081</name>
</gene>
<keyword evidence="4 8" id="KW-0479">Metal-binding</keyword>
<evidence type="ECO:0000313" key="11">
    <source>
        <dbReference type="Proteomes" id="UP000419017"/>
    </source>
</evidence>
<keyword evidence="3 8" id="KW-0949">S-adenosyl-L-methionine</keyword>
<comment type="function">
    <text evidence="8">Activation of pyruvate formate-lyase under anaerobic conditions by generation of an organic free radical, using S-adenosylmethionine and reduced flavodoxin as cosubstrates to produce 5'-deoxy-adenosine.</text>
</comment>
<dbReference type="GO" id="GO:0043365">
    <property type="term" value="F:[formate-C-acetyltransferase]-activating enzyme activity"/>
    <property type="evidence" value="ECO:0007669"/>
    <property type="project" value="UniProtKB-UniRule"/>
</dbReference>
<dbReference type="InterPro" id="IPR058240">
    <property type="entry name" value="rSAM_sf"/>
</dbReference>
<name>A0A6I8M8F9_9FUSO</name>
<dbReference type="PANTHER" id="PTHR30352">
    <property type="entry name" value="PYRUVATE FORMATE-LYASE-ACTIVATING ENZYME"/>
    <property type="match status" value="1"/>
</dbReference>
<evidence type="ECO:0000256" key="7">
    <source>
        <dbReference type="ARBA" id="ARBA00023014"/>
    </source>
</evidence>
<dbReference type="GO" id="GO:0005737">
    <property type="term" value="C:cytoplasm"/>
    <property type="evidence" value="ECO:0007669"/>
    <property type="project" value="UniProtKB-SubCell"/>
</dbReference>
<dbReference type="GO" id="GO:0046872">
    <property type="term" value="F:metal ion binding"/>
    <property type="evidence" value="ECO:0007669"/>
    <property type="project" value="UniProtKB-UniRule"/>
</dbReference>
<dbReference type="PANTHER" id="PTHR30352:SF5">
    <property type="entry name" value="PYRUVATE FORMATE-LYASE 1-ACTIVATING ENZYME"/>
    <property type="match status" value="1"/>
</dbReference>
<evidence type="ECO:0000313" key="10">
    <source>
        <dbReference type="EMBL" id="VWL85792.1"/>
    </source>
</evidence>
<dbReference type="GO" id="GO:0051539">
    <property type="term" value="F:4 iron, 4 sulfur cluster binding"/>
    <property type="evidence" value="ECO:0007669"/>
    <property type="project" value="UniProtKB-UniRule"/>
</dbReference>
<dbReference type="SFLD" id="SFLDG01066">
    <property type="entry name" value="organic_radical-activating_enz"/>
    <property type="match status" value="1"/>
</dbReference>
<protein>
    <recommendedName>
        <fullName evidence="8">Pyruvate formate-lyase-activating enzyme</fullName>
        <ecNumber evidence="8">1.97.1.4</ecNumber>
    </recommendedName>
</protein>
<comment type="catalytic activity">
    <reaction evidence="8">
        <text>glycyl-[formate C-acetyltransferase] + reduced [flavodoxin] + S-adenosyl-L-methionine = glycin-2-yl radical-[formate C-acetyltransferase] + semiquinone [flavodoxin] + 5'-deoxyadenosine + L-methionine + H(+)</text>
        <dbReference type="Rhea" id="RHEA:19225"/>
        <dbReference type="Rhea" id="RHEA-COMP:10622"/>
        <dbReference type="Rhea" id="RHEA-COMP:12190"/>
        <dbReference type="Rhea" id="RHEA-COMP:12191"/>
        <dbReference type="Rhea" id="RHEA-COMP:14480"/>
        <dbReference type="ChEBI" id="CHEBI:15378"/>
        <dbReference type="ChEBI" id="CHEBI:17319"/>
        <dbReference type="ChEBI" id="CHEBI:29947"/>
        <dbReference type="ChEBI" id="CHEBI:32722"/>
        <dbReference type="ChEBI" id="CHEBI:57618"/>
        <dbReference type="ChEBI" id="CHEBI:57844"/>
        <dbReference type="ChEBI" id="CHEBI:59789"/>
        <dbReference type="ChEBI" id="CHEBI:140311"/>
        <dbReference type="EC" id="1.97.1.4"/>
    </reaction>
</comment>
<comment type="similarity">
    <text evidence="1 8">Belongs to the organic radical-activating enzymes family.</text>
</comment>
<comment type="cofactor">
    <cofactor evidence="8">
        <name>[4Fe-4S] cluster</name>
        <dbReference type="ChEBI" id="CHEBI:49883"/>
    </cofactor>
    <text evidence="8">Binds 1 [4Fe-4S] cluster. The cluster is coordinated with 3 cysteines and an exchangeable S-adenosyl-L-methionine.</text>
</comment>
<keyword evidence="2 8" id="KW-0004">4Fe-4S</keyword>
<dbReference type="InterPro" id="IPR001989">
    <property type="entry name" value="Radical_activat_CS"/>
</dbReference>
<dbReference type="SFLD" id="SFLDG01067">
    <property type="entry name" value="SPASM/twitch_domain_containing"/>
    <property type="match status" value="1"/>
</dbReference>
<dbReference type="SFLD" id="SFLDS00029">
    <property type="entry name" value="Radical_SAM"/>
    <property type="match status" value="1"/>
</dbReference>
<dbReference type="InterPro" id="IPR012838">
    <property type="entry name" value="PFL1_activating"/>
</dbReference>
<keyword evidence="8" id="KW-0963">Cytoplasm</keyword>
<evidence type="ECO:0000256" key="2">
    <source>
        <dbReference type="ARBA" id="ARBA00022485"/>
    </source>
</evidence>
<keyword evidence="10" id="KW-0456">Lyase</keyword>
<dbReference type="PROSITE" id="PS51918">
    <property type="entry name" value="RADICAL_SAM"/>
    <property type="match status" value="1"/>
</dbReference>
<dbReference type="InterPro" id="IPR013785">
    <property type="entry name" value="Aldolase_TIM"/>
</dbReference>
<dbReference type="RefSeq" id="WP_156683763.1">
    <property type="nucleotide sequence ID" value="NZ_CABWIB010000001.1"/>
</dbReference>
<evidence type="ECO:0000256" key="3">
    <source>
        <dbReference type="ARBA" id="ARBA00022691"/>
    </source>
</evidence>
<feature type="domain" description="Radical SAM core" evidence="9">
    <location>
        <begin position="14"/>
        <end position="238"/>
    </location>
</feature>
<evidence type="ECO:0000256" key="6">
    <source>
        <dbReference type="ARBA" id="ARBA00023004"/>
    </source>
</evidence>
<evidence type="ECO:0000256" key="5">
    <source>
        <dbReference type="ARBA" id="ARBA00023002"/>
    </source>
</evidence>
<keyword evidence="7 8" id="KW-0411">Iron-sulfur</keyword>
<dbReference type="Pfam" id="PF04055">
    <property type="entry name" value="Radical_SAM"/>
    <property type="match status" value="1"/>
</dbReference>
<sequence length="244" mass="28357">MKGLIHSFESFGTKDGPGIRFVLFMQGCPLRCLYCHNVDTWNIKDYKKELTPEETFKEVFKIKNFIKTGGITISGGEPLTQPDFIKEVFRLCKENGIHTALDTSGYIFTNRAKEVLEYVDLVLLDIKHINPEKYKVLTSVNLAPTLKFAEYLQEINKPVWLRYVLVPGYSDDEKDLHEWAKYCSKFTNVERVDILPFHQMGTPKWEMMKRTYVLKDNKTPTKEEIIKAEDIFASYGLPVKLTNR</sequence>
<keyword evidence="11" id="KW-1185">Reference proteome</keyword>
<dbReference type="EMBL" id="CABWIB010000001">
    <property type="protein sequence ID" value="VWL85792.1"/>
    <property type="molecule type" value="Genomic_DNA"/>
</dbReference>
<dbReference type="NCBIfam" id="TIGR02493">
    <property type="entry name" value="PFLA"/>
    <property type="match status" value="1"/>
</dbReference>
<evidence type="ECO:0000259" key="9">
    <source>
        <dbReference type="PROSITE" id="PS51918"/>
    </source>
</evidence>